<organism evidence="2 3">
    <name type="scientific">Rhodococcoides yunnanense</name>
    <dbReference type="NCBI Taxonomy" id="278209"/>
    <lineage>
        <taxon>Bacteria</taxon>
        <taxon>Bacillati</taxon>
        <taxon>Actinomycetota</taxon>
        <taxon>Actinomycetes</taxon>
        <taxon>Mycobacteriales</taxon>
        <taxon>Nocardiaceae</taxon>
        <taxon>Rhodococcoides</taxon>
    </lineage>
</organism>
<dbReference type="RefSeq" id="WP_317566599.1">
    <property type="nucleotide sequence ID" value="NZ_JAWLJX010000016.1"/>
</dbReference>
<proteinExistence type="predicted"/>
<evidence type="ECO:0000313" key="2">
    <source>
        <dbReference type="EMBL" id="MDV6264575.1"/>
    </source>
</evidence>
<gene>
    <name evidence="2" type="ORF">R3P96_24830</name>
</gene>
<keyword evidence="3" id="KW-1185">Reference proteome</keyword>
<sequence>MNIDPRIRMAAGIVMAAISYVVAVTNFIDGDIRSGVILTLIGIFFSTVLVQTTSRYLKRDSS</sequence>
<evidence type="ECO:0000313" key="3">
    <source>
        <dbReference type="Proteomes" id="UP001185755"/>
    </source>
</evidence>
<feature type="transmembrane region" description="Helical" evidence="1">
    <location>
        <begin position="34"/>
        <end position="52"/>
    </location>
</feature>
<dbReference type="Proteomes" id="UP001185755">
    <property type="component" value="Unassembled WGS sequence"/>
</dbReference>
<reference evidence="2 3" key="1">
    <citation type="submission" date="2023-10" db="EMBL/GenBank/DDBJ databases">
        <title>Development of a sustainable strategy for remediation of hydrocarbon-contaminated territories based on the waste exchange concept.</title>
        <authorList>
            <person name="Krivoruchko A."/>
        </authorList>
    </citation>
    <scope>NUCLEOTIDE SEQUENCE [LARGE SCALE GENOMIC DNA]</scope>
    <source>
        <strain evidence="2 3">IEGM 1323</strain>
    </source>
</reference>
<keyword evidence="1" id="KW-0472">Membrane</keyword>
<dbReference type="EMBL" id="JAWLJX010000016">
    <property type="protein sequence ID" value="MDV6264575.1"/>
    <property type="molecule type" value="Genomic_DNA"/>
</dbReference>
<comment type="caution">
    <text evidence="2">The sequence shown here is derived from an EMBL/GenBank/DDBJ whole genome shotgun (WGS) entry which is preliminary data.</text>
</comment>
<keyword evidence="1" id="KW-1133">Transmembrane helix</keyword>
<accession>A0ABU4BK40</accession>
<evidence type="ECO:0000256" key="1">
    <source>
        <dbReference type="SAM" id="Phobius"/>
    </source>
</evidence>
<feature type="transmembrane region" description="Helical" evidence="1">
    <location>
        <begin position="7"/>
        <end position="28"/>
    </location>
</feature>
<protein>
    <submittedName>
        <fullName evidence="2">Uncharacterized protein</fullName>
    </submittedName>
</protein>
<name>A0ABU4BK40_9NOCA</name>
<keyword evidence="1" id="KW-0812">Transmembrane</keyword>